<comment type="caution">
    <text evidence="10">The sequence shown here is derived from an EMBL/GenBank/DDBJ whole genome shotgun (WGS) entry which is preliminary data.</text>
</comment>
<evidence type="ECO:0000256" key="8">
    <source>
        <dbReference type="SAM" id="MobiDB-lite"/>
    </source>
</evidence>
<evidence type="ECO:0000256" key="3">
    <source>
        <dbReference type="ARBA" id="ARBA00022448"/>
    </source>
</evidence>
<dbReference type="RefSeq" id="WP_311667592.1">
    <property type="nucleotide sequence ID" value="NZ_JAVREO010000007.1"/>
</dbReference>
<dbReference type="SUPFAM" id="SSF52540">
    <property type="entry name" value="P-loop containing nucleoside triphosphate hydrolases"/>
    <property type="match status" value="1"/>
</dbReference>
<keyword evidence="3" id="KW-0813">Transport</keyword>
<dbReference type="InterPro" id="IPR003593">
    <property type="entry name" value="AAA+_ATPase"/>
</dbReference>
<proteinExistence type="inferred from homology"/>
<gene>
    <name evidence="10" type="ORF">RM844_14660</name>
</gene>
<organism evidence="10 11">
    <name type="scientific">Streptomyces chisholmiae</name>
    <dbReference type="NCBI Taxonomy" id="3075540"/>
    <lineage>
        <taxon>Bacteria</taxon>
        <taxon>Bacillati</taxon>
        <taxon>Actinomycetota</taxon>
        <taxon>Actinomycetes</taxon>
        <taxon>Kitasatosporales</taxon>
        <taxon>Streptomycetaceae</taxon>
        <taxon>Streptomyces</taxon>
    </lineage>
</organism>
<evidence type="ECO:0000256" key="4">
    <source>
        <dbReference type="ARBA" id="ARBA00022475"/>
    </source>
</evidence>
<protein>
    <submittedName>
        <fullName evidence="10">ABC transporter ATP-binding protein</fullName>
    </submittedName>
</protein>
<dbReference type="SMART" id="SM00382">
    <property type="entry name" value="AAA"/>
    <property type="match status" value="1"/>
</dbReference>
<evidence type="ECO:0000313" key="10">
    <source>
        <dbReference type="EMBL" id="MDT0267529.1"/>
    </source>
</evidence>
<evidence type="ECO:0000256" key="6">
    <source>
        <dbReference type="ARBA" id="ARBA00022840"/>
    </source>
</evidence>
<name>A0ABU2JSQ6_9ACTN</name>
<keyword evidence="5" id="KW-0547">Nucleotide-binding</keyword>
<sequence>MSLLEVRGLTVELMTDAGVVRAVDGVDFALDRGETVTIIGESSSGKSTTAMGLLRLLPDDLAVLSGSAVLEGVDVVRDRGGAEALRGRSVALVPQDPMTALSPVHTIGAQLVQAVRIGRGVGRAAAREVAVGLLDRVRIPDPEKQLRRYPHHLSGGMLQRVLIAAALAAEPVLLVADEPTSALDVTVQASILDLLLELQETTGTAILMITHDIGVARLVSDRIHVMRHGRFVESGRAEDIVDHPADPYTRRLIESVPRLGAWDGSPAGHSVAGHSVAGHSVTEKESDR</sequence>
<comment type="subcellular location">
    <subcellularLocation>
        <location evidence="1">Cell membrane</location>
        <topology evidence="1">Peripheral membrane protein</topology>
    </subcellularLocation>
</comment>
<dbReference type="PROSITE" id="PS50893">
    <property type="entry name" value="ABC_TRANSPORTER_2"/>
    <property type="match status" value="1"/>
</dbReference>
<dbReference type="EMBL" id="JAVREO010000007">
    <property type="protein sequence ID" value="MDT0267529.1"/>
    <property type="molecule type" value="Genomic_DNA"/>
</dbReference>
<dbReference type="PANTHER" id="PTHR43297:SF2">
    <property type="entry name" value="DIPEPTIDE TRANSPORT ATP-BINDING PROTEIN DPPD"/>
    <property type="match status" value="1"/>
</dbReference>
<dbReference type="GO" id="GO:0005524">
    <property type="term" value="F:ATP binding"/>
    <property type="evidence" value="ECO:0007669"/>
    <property type="project" value="UniProtKB-KW"/>
</dbReference>
<evidence type="ECO:0000256" key="1">
    <source>
        <dbReference type="ARBA" id="ARBA00004202"/>
    </source>
</evidence>
<evidence type="ECO:0000256" key="2">
    <source>
        <dbReference type="ARBA" id="ARBA00005417"/>
    </source>
</evidence>
<dbReference type="PROSITE" id="PS00211">
    <property type="entry name" value="ABC_TRANSPORTER_1"/>
    <property type="match status" value="1"/>
</dbReference>
<comment type="similarity">
    <text evidence="2">Belongs to the ABC transporter superfamily.</text>
</comment>
<reference evidence="11" key="1">
    <citation type="submission" date="2023-07" db="EMBL/GenBank/DDBJ databases">
        <title>30 novel species of actinomycetes from the DSMZ collection.</title>
        <authorList>
            <person name="Nouioui I."/>
        </authorList>
    </citation>
    <scope>NUCLEOTIDE SEQUENCE [LARGE SCALE GENOMIC DNA]</scope>
    <source>
        <strain evidence="11">DSM 44915</strain>
    </source>
</reference>
<evidence type="ECO:0000256" key="7">
    <source>
        <dbReference type="ARBA" id="ARBA00023136"/>
    </source>
</evidence>
<dbReference type="Pfam" id="PF08352">
    <property type="entry name" value="oligo_HPY"/>
    <property type="match status" value="1"/>
</dbReference>
<dbReference type="InterPro" id="IPR050388">
    <property type="entry name" value="ABC_Ni/Peptide_Import"/>
</dbReference>
<dbReference type="InterPro" id="IPR003439">
    <property type="entry name" value="ABC_transporter-like_ATP-bd"/>
</dbReference>
<evidence type="ECO:0000256" key="5">
    <source>
        <dbReference type="ARBA" id="ARBA00022741"/>
    </source>
</evidence>
<dbReference type="Proteomes" id="UP001183410">
    <property type="component" value="Unassembled WGS sequence"/>
</dbReference>
<dbReference type="Gene3D" id="3.40.50.300">
    <property type="entry name" value="P-loop containing nucleotide triphosphate hydrolases"/>
    <property type="match status" value="1"/>
</dbReference>
<keyword evidence="11" id="KW-1185">Reference proteome</keyword>
<dbReference type="InterPro" id="IPR027417">
    <property type="entry name" value="P-loop_NTPase"/>
</dbReference>
<dbReference type="InterPro" id="IPR017871">
    <property type="entry name" value="ABC_transporter-like_CS"/>
</dbReference>
<dbReference type="Pfam" id="PF00005">
    <property type="entry name" value="ABC_tran"/>
    <property type="match status" value="1"/>
</dbReference>
<feature type="domain" description="ABC transporter" evidence="9">
    <location>
        <begin position="4"/>
        <end position="253"/>
    </location>
</feature>
<evidence type="ECO:0000259" key="9">
    <source>
        <dbReference type="PROSITE" id="PS50893"/>
    </source>
</evidence>
<keyword evidence="6 10" id="KW-0067">ATP-binding</keyword>
<evidence type="ECO:0000313" key="11">
    <source>
        <dbReference type="Proteomes" id="UP001183410"/>
    </source>
</evidence>
<keyword evidence="7" id="KW-0472">Membrane</keyword>
<dbReference type="PANTHER" id="PTHR43297">
    <property type="entry name" value="OLIGOPEPTIDE TRANSPORT ATP-BINDING PROTEIN APPD"/>
    <property type="match status" value="1"/>
</dbReference>
<accession>A0ABU2JSQ6</accession>
<dbReference type="CDD" id="cd03257">
    <property type="entry name" value="ABC_NikE_OppD_transporters"/>
    <property type="match status" value="1"/>
</dbReference>
<dbReference type="InterPro" id="IPR013563">
    <property type="entry name" value="Oligopep_ABC_C"/>
</dbReference>
<feature type="region of interest" description="Disordered" evidence="8">
    <location>
        <begin position="267"/>
        <end position="288"/>
    </location>
</feature>
<keyword evidence="4" id="KW-1003">Cell membrane</keyword>